<evidence type="ECO:0000256" key="10">
    <source>
        <dbReference type="ARBA" id="ARBA00049893"/>
    </source>
</evidence>
<comment type="catalytic activity">
    <reaction evidence="10">
        <text>S-methyl-5'-thioadenosine + phosphate = 5-(methylsulfanyl)-alpha-D-ribose 1-phosphate + adenine</text>
        <dbReference type="Rhea" id="RHEA:11852"/>
        <dbReference type="ChEBI" id="CHEBI:16708"/>
        <dbReference type="ChEBI" id="CHEBI:17509"/>
        <dbReference type="ChEBI" id="CHEBI:43474"/>
        <dbReference type="ChEBI" id="CHEBI:58533"/>
        <dbReference type="EC" id="2.4.2.28"/>
    </reaction>
    <physiologicalReaction direction="left-to-right" evidence="10">
        <dbReference type="Rhea" id="RHEA:11853"/>
    </physiologicalReaction>
</comment>
<comment type="function">
    <text evidence="2">Purine nucleoside enzyme that catalyzes the phosphorolysis of adenosine and inosine nucleosides, yielding D-ribose 1-phosphate and the respective free bases, adenine and hypoxanthine. Also catalyzes the phosphorolysis of S-methyl-5'-thioadenosine into adenine and S-methyl-5-thio-alpha-D-ribose 1-phosphate. Also has adenosine deaminase activity.</text>
</comment>
<dbReference type="CDD" id="cd16833">
    <property type="entry name" value="YfiH"/>
    <property type="match status" value="1"/>
</dbReference>
<keyword evidence="6" id="KW-0378">Hydrolase</keyword>
<organism evidence="12 13">
    <name type="scientific">Heliorestis acidaminivorans</name>
    <dbReference type="NCBI Taxonomy" id="553427"/>
    <lineage>
        <taxon>Bacteria</taxon>
        <taxon>Bacillati</taxon>
        <taxon>Bacillota</taxon>
        <taxon>Clostridia</taxon>
        <taxon>Eubacteriales</taxon>
        <taxon>Heliobacteriaceae</taxon>
        <taxon>Heliorestis</taxon>
    </lineage>
</organism>
<keyword evidence="7" id="KW-0862">Zinc</keyword>
<evidence type="ECO:0000256" key="11">
    <source>
        <dbReference type="RuleBase" id="RU361274"/>
    </source>
</evidence>
<comment type="catalytic activity">
    <reaction evidence="8">
        <text>adenosine + H2O + H(+) = inosine + NH4(+)</text>
        <dbReference type="Rhea" id="RHEA:24408"/>
        <dbReference type="ChEBI" id="CHEBI:15377"/>
        <dbReference type="ChEBI" id="CHEBI:15378"/>
        <dbReference type="ChEBI" id="CHEBI:16335"/>
        <dbReference type="ChEBI" id="CHEBI:17596"/>
        <dbReference type="ChEBI" id="CHEBI:28938"/>
        <dbReference type="EC" id="3.5.4.4"/>
    </reaction>
    <physiologicalReaction direction="left-to-right" evidence="8">
        <dbReference type="Rhea" id="RHEA:24409"/>
    </physiologicalReaction>
</comment>
<protein>
    <recommendedName>
        <fullName evidence="11">Purine nucleoside phosphorylase</fullName>
    </recommendedName>
</protein>
<dbReference type="Proteomes" id="UP000468766">
    <property type="component" value="Unassembled WGS sequence"/>
</dbReference>
<evidence type="ECO:0000256" key="3">
    <source>
        <dbReference type="ARBA" id="ARBA00007353"/>
    </source>
</evidence>
<evidence type="ECO:0000256" key="9">
    <source>
        <dbReference type="ARBA" id="ARBA00048968"/>
    </source>
</evidence>
<dbReference type="AlphaFoldDB" id="A0A6I0F6B1"/>
<dbReference type="EMBL" id="WBXO01000001">
    <property type="protein sequence ID" value="KAB2954512.1"/>
    <property type="molecule type" value="Genomic_DNA"/>
</dbReference>
<keyword evidence="13" id="KW-1185">Reference proteome</keyword>
<dbReference type="InterPro" id="IPR011324">
    <property type="entry name" value="Cytotoxic_necrot_fac-like_cat"/>
</dbReference>
<dbReference type="PANTHER" id="PTHR30616">
    <property type="entry name" value="UNCHARACTERIZED PROTEIN YFIH"/>
    <property type="match status" value="1"/>
</dbReference>
<dbReference type="Gene3D" id="3.60.140.10">
    <property type="entry name" value="CNF1/YfiH-like putative cysteine hydrolases"/>
    <property type="match status" value="1"/>
</dbReference>
<evidence type="ECO:0000256" key="4">
    <source>
        <dbReference type="ARBA" id="ARBA00022679"/>
    </source>
</evidence>
<evidence type="ECO:0000256" key="5">
    <source>
        <dbReference type="ARBA" id="ARBA00022723"/>
    </source>
</evidence>
<evidence type="ECO:0000256" key="6">
    <source>
        <dbReference type="ARBA" id="ARBA00022801"/>
    </source>
</evidence>
<comment type="similarity">
    <text evidence="3 11">Belongs to the purine nucleoside phosphorylase YfiH/LACC1 family.</text>
</comment>
<comment type="caution">
    <text evidence="12">The sequence shown here is derived from an EMBL/GenBank/DDBJ whole genome shotgun (WGS) entry which is preliminary data.</text>
</comment>
<comment type="catalytic activity">
    <reaction evidence="9">
        <text>adenosine + phosphate = alpha-D-ribose 1-phosphate + adenine</text>
        <dbReference type="Rhea" id="RHEA:27642"/>
        <dbReference type="ChEBI" id="CHEBI:16335"/>
        <dbReference type="ChEBI" id="CHEBI:16708"/>
        <dbReference type="ChEBI" id="CHEBI:43474"/>
        <dbReference type="ChEBI" id="CHEBI:57720"/>
        <dbReference type="EC" id="2.4.2.1"/>
    </reaction>
    <physiologicalReaction direction="left-to-right" evidence="9">
        <dbReference type="Rhea" id="RHEA:27643"/>
    </physiologicalReaction>
</comment>
<dbReference type="OrthoDB" id="4279at2"/>
<dbReference type="GO" id="GO:0005507">
    <property type="term" value="F:copper ion binding"/>
    <property type="evidence" value="ECO:0007669"/>
    <property type="project" value="TreeGrafter"/>
</dbReference>
<evidence type="ECO:0000313" key="12">
    <source>
        <dbReference type="EMBL" id="KAB2954512.1"/>
    </source>
</evidence>
<evidence type="ECO:0000256" key="2">
    <source>
        <dbReference type="ARBA" id="ARBA00003215"/>
    </source>
</evidence>
<name>A0A6I0F6B1_9FIRM</name>
<dbReference type="GO" id="GO:0017061">
    <property type="term" value="F:S-methyl-5-thioadenosine phosphorylase activity"/>
    <property type="evidence" value="ECO:0007669"/>
    <property type="project" value="UniProtKB-EC"/>
</dbReference>
<dbReference type="GO" id="GO:0016787">
    <property type="term" value="F:hydrolase activity"/>
    <property type="evidence" value="ECO:0007669"/>
    <property type="project" value="UniProtKB-KW"/>
</dbReference>
<evidence type="ECO:0000256" key="8">
    <source>
        <dbReference type="ARBA" id="ARBA00047989"/>
    </source>
</evidence>
<evidence type="ECO:0000313" key="13">
    <source>
        <dbReference type="Proteomes" id="UP000468766"/>
    </source>
</evidence>
<keyword evidence="4" id="KW-0808">Transferase</keyword>
<evidence type="ECO:0000256" key="1">
    <source>
        <dbReference type="ARBA" id="ARBA00000553"/>
    </source>
</evidence>
<dbReference type="InterPro" id="IPR003730">
    <property type="entry name" value="Cu_polyphenol_OxRdtase"/>
</dbReference>
<proteinExistence type="inferred from homology"/>
<dbReference type="NCBIfam" id="TIGR00726">
    <property type="entry name" value="peptidoglycan editing factor PgeF"/>
    <property type="match status" value="1"/>
</dbReference>
<comment type="catalytic activity">
    <reaction evidence="1">
        <text>inosine + phosphate = alpha-D-ribose 1-phosphate + hypoxanthine</text>
        <dbReference type="Rhea" id="RHEA:27646"/>
        <dbReference type="ChEBI" id="CHEBI:17368"/>
        <dbReference type="ChEBI" id="CHEBI:17596"/>
        <dbReference type="ChEBI" id="CHEBI:43474"/>
        <dbReference type="ChEBI" id="CHEBI:57720"/>
        <dbReference type="EC" id="2.4.2.1"/>
    </reaction>
    <physiologicalReaction direction="left-to-right" evidence="1">
        <dbReference type="Rhea" id="RHEA:27647"/>
    </physiologicalReaction>
</comment>
<sequence length="281" mass="31384">MSLQDLKWSRRCRGELAVYQPSWDSNVLSAVSTRQGGASSLPYDTLNLAYHVQDEAEKVEQNRERLTRALGLASAPWVTLNQVHGTKVHWVSKDNIKAFQGQNMNELVEGDALATEDSDLPLVVFGADCALLLYYDAIGGRIGAVHAGWRGTVAGLPSIMVEEFIERGSKVQNIQVAIGPAIGPCCYPVGTEVVNAFHQRWSFADQLFTSEEKECNEKSKNMVRFDLIKAIELQLMEYKLKPEHISTLNMCTSCAEEDFFSYRRDQGRTGRHGALIMLTRP</sequence>
<gene>
    <name evidence="12" type="primary">pgeF</name>
    <name evidence="12" type="ORF">F9B85_02205</name>
</gene>
<dbReference type="SUPFAM" id="SSF64438">
    <property type="entry name" value="CNF1/YfiH-like putative cysteine hydrolases"/>
    <property type="match status" value="1"/>
</dbReference>
<dbReference type="InterPro" id="IPR038371">
    <property type="entry name" value="Cu_polyphenol_OxRdtase_sf"/>
</dbReference>
<keyword evidence="5" id="KW-0479">Metal-binding</keyword>
<evidence type="ECO:0000256" key="7">
    <source>
        <dbReference type="ARBA" id="ARBA00022833"/>
    </source>
</evidence>
<reference evidence="12 13" key="1">
    <citation type="submission" date="2019-10" db="EMBL/GenBank/DDBJ databases">
        <title>Whole-genome sequence of the extremophile Heliorestis acidaminivorans DSM 24790.</title>
        <authorList>
            <person name="Kyndt J.A."/>
            <person name="Meyer T.E."/>
        </authorList>
    </citation>
    <scope>NUCLEOTIDE SEQUENCE [LARGE SCALE GENOMIC DNA]</scope>
    <source>
        <strain evidence="12 13">DSM 24790</strain>
    </source>
</reference>
<dbReference type="PANTHER" id="PTHR30616:SF2">
    <property type="entry name" value="PURINE NUCLEOSIDE PHOSPHORYLASE LACC1"/>
    <property type="match status" value="1"/>
</dbReference>
<dbReference type="Pfam" id="PF02578">
    <property type="entry name" value="Cu-oxidase_4"/>
    <property type="match status" value="1"/>
</dbReference>
<accession>A0A6I0F6B1</accession>